<protein>
    <submittedName>
        <fullName evidence="1">Putative secreted protein</fullName>
    </submittedName>
</protein>
<evidence type="ECO:0000313" key="1">
    <source>
        <dbReference type="EMBL" id="MBW73254.1"/>
    </source>
</evidence>
<proteinExistence type="predicted"/>
<dbReference type="EMBL" id="GGFL01009076">
    <property type="protein sequence ID" value="MBW73254.1"/>
    <property type="molecule type" value="Transcribed_RNA"/>
</dbReference>
<sequence>MILRRNSAAFTMALSFLAPARRMMALMSSTSVRWISTQLAKSVVRPVCCISIQPRFITSCTVRLVAASNLSFCSSSKLCSKAVRTLRLFVISRCSAPMAASASDNINSQLLSLNSLSILIRRILVSVCHRLASMPAGQLVG</sequence>
<accession>A0A2M4D6P5</accession>
<name>A0A2M4D6P5_ANODA</name>
<dbReference type="AlphaFoldDB" id="A0A2M4D6P5"/>
<reference evidence="1" key="1">
    <citation type="submission" date="2018-01" db="EMBL/GenBank/DDBJ databases">
        <title>An insight into the sialome of Amazonian anophelines.</title>
        <authorList>
            <person name="Ribeiro J.M."/>
            <person name="Scarpassa V."/>
            <person name="Calvo E."/>
        </authorList>
    </citation>
    <scope>NUCLEOTIDE SEQUENCE</scope>
</reference>
<organism evidence="1">
    <name type="scientific">Anopheles darlingi</name>
    <name type="common">Mosquito</name>
    <dbReference type="NCBI Taxonomy" id="43151"/>
    <lineage>
        <taxon>Eukaryota</taxon>
        <taxon>Metazoa</taxon>
        <taxon>Ecdysozoa</taxon>
        <taxon>Arthropoda</taxon>
        <taxon>Hexapoda</taxon>
        <taxon>Insecta</taxon>
        <taxon>Pterygota</taxon>
        <taxon>Neoptera</taxon>
        <taxon>Endopterygota</taxon>
        <taxon>Diptera</taxon>
        <taxon>Nematocera</taxon>
        <taxon>Culicoidea</taxon>
        <taxon>Culicidae</taxon>
        <taxon>Anophelinae</taxon>
        <taxon>Anopheles</taxon>
    </lineage>
</organism>